<reference evidence="5 6" key="1">
    <citation type="submission" date="2018-07" db="EMBL/GenBank/DDBJ databases">
        <authorList>
            <person name="Quirk P.G."/>
            <person name="Krulwich T.A."/>
        </authorList>
    </citation>
    <scope>NUCLEOTIDE SEQUENCE [LARGE SCALE GENOMIC DNA]</scope>
    <source>
        <strain evidence="5 6">CC-BB4</strain>
    </source>
</reference>
<evidence type="ECO:0000256" key="2">
    <source>
        <dbReference type="ARBA" id="ARBA00022801"/>
    </source>
</evidence>
<feature type="compositionally biased region" description="Low complexity" evidence="3">
    <location>
        <begin position="153"/>
        <end position="162"/>
    </location>
</feature>
<dbReference type="InterPro" id="IPR051325">
    <property type="entry name" value="Nudix_hydrolase_domain"/>
</dbReference>
<evidence type="ECO:0000313" key="6">
    <source>
        <dbReference type="Proteomes" id="UP000254889"/>
    </source>
</evidence>
<name>A0A346A2B7_9HYPH</name>
<dbReference type="GO" id="GO:0004081">
    <property type="term" value="F:bis(5'-nucleosyl)-tetraphosphatase (asymmetrical) activity"/>
    <property type="evidence" value="ECO:0007669"/>
    <property type="project" value="TreeGrafter"/>
</dbReference>
<accession>A0A346A2B7</accession>
<dbReference type="EMBL" id="CP031417">
    <property type="protein sequence ID" value="AXK83314.1"/>
    <property type="molecule type" value="Genomic_DNA"/>
</dbReference>
<dbReference type="Pfam" id="PF00293">
    <property type="entry name" value="NUDIX"/>
    <property type="match status" value="1"/>
</dbReference>
<dbReference type="GO" id="GO:0006754">
    <property type="term" value="P:ATP biosynthetic process"/>
    <property type="evidence" value="ECO:0007669"/>
    <property type="project" value="TreeGrafter"/>
</dbReference>
<dbReference type="AlphaFoldDB" id="A0A346A2B7"/>
<evidence type="ECO:0000256" key="1">
    <source>
        <dbReference type="ARBA" id="ARBA00001946"/>
    </source>
</evidence>
<dbReference type="PROSITE" id="PS51462">
    <property type="entry name" value="NUDIX"/>
    <property type="match status" value="1"/>
</dbReference>
<comment type="cofactor">
    <cofactor evidence="1">
        <name>Mg(2+)</name>
        <dbReference type="ChEBI" id="CHEBI:18420"/>
    </cofactor>
</comment>
<dbReference type="InterPro" id="IPR020084">
    <property type="entry name" value="NUDIX_hydrolase_CS"/>
</dbReference>
<feature type="region of interest" description="Disordered" evidence="3">
    <location>
        <begin position="197"/>
        <end position="225"/>
    </location>
</feature>
<dbReference type="InterPro" id="IPR000086">
    <property type="entry name" value="NUDIX_hydrolase_dom"/>
</dbReference>
<dbReference type="InterPro" id="IPR015797">
    <property type="entry name" value="NUDIX_hydrolase-like_dom_sf"/>
</dbReference>
<dbReference type="Proteomes" id="UP000254889">
    <property type="component" value="Chromosome"/>
</dbReference>
<sequence length="242" mass="26912">MDLPHIVAAGGIVVRNDPQPCIGIVQLRKNRAWVLPKGKLSRNETALAAARREVLEETGHEVSVHEFVGALSYESRGLPKVVQFWRMQALDRPVRKLTRDVRAVEWLPLPDAIERLSRAHERVFLEHVGPVVLRAAAEKKRSRTVVRRKPARPRVAAAPKRPARVPVGIEPTLHAEAPAPAVIERPTLGEVRAEAPLPAARPEKPAIAPLATTTSNEPASRPRPWLRRQLIDRLLGRSARTM</sequence>
<dbReference type="OrthoDB" id="9816040at2"/>
<keyword evidence="6" id="KW-1185">Reference proteome</keyword>
<dbReference type="Gene3D" id="3.90.79.10">
    <property type="entry name" value="Nucleoside Triphosphate Pyrophosphohydrolase"/>
    <property type="match status" value="1"/>
</dbReference>
<gene>
    <name evidence="5" type="ORF">DW352_24005</name>
</gene>
<dbReference type="KEGG" id="ptaw:DW352_24005"/>
<organism evidence="5 6">
    <name type="scientific">Pseudolabrys taiwanensis</name>
    <dbReference type="NCBI Taxonomy" id="331696"/>
    <lineage>
        <taxon>Bacteria</taxon>
        <taxon>Pseudomonadati</taxon>
        <taxon>Pseudomonadota</taxon>
        <taxon>Alphaproteobacteria</taxon>
        <taxon>Hyphomicrobiales</taxon>
        <taxon>Xanthobacteraceae</taxon>
        <taxon>Pseudolabrys</taxon>
    </lineage>
</organism>
<keyword evidence="2" id="KW-0378">Hydrolase</keyword>
<dbReference type="PANTHER" id="PTHR21340">
    <property type="entry name" value="DIADENOSINE 5,5-P1,P4-TETRAPHOSPHATE PYROPHOSPHOHYDROLASE MUTT"/>
    <property type="match status" value="1"/>
</dbReference>
<dbReference type="SUPFAM" id="SSF55811">
    <property type="entry name" value="Nudix"/>
    <property type="match status" value="1"/>
</dbReference>
<feature type="compositionally biased region" description="Basic residues" evidence="3">
    <location>
        <begin position="143"/>
        <end position="152"/>
    </location>
</feature>
<evidence type="ECO:0000256" key="3">
    <source>
        <dbReference type="SAM" id="MobiDB-lite"/>
    </source>
</evidence>
<evidence type="ECO:0000259" key="4">
    <source>
        <dbReference type="PROSITE" id="PS51462"/>
    </source>
</evidence>
<dbReference type="RefSeq" id="WP_115693693.1">
    <property type="nucleotide sequence ID" value="NZ_CP031417.1"/>
</dbReference>
<dbReference type="PROSITE" id="PS00893">
    <property type="entry name" value="NUDIX_BOX"/>
    <property type="match status" value="1"/>
</dbReference>
<evidence type="ECO:0000313" key="5">
    <source>
        <dbReference type="EMBL" id="AXK83314.1"/>
    </source>
</evidence>
<dbReference type="PANTHER" id="PTHR21340:SF0">
    <property type="entry name" value="BIS(5'-NUCLEOSYL)-TETRAPHOSPHATASE [ASYMMETRICAL]"/>
    <property type="match status" value="1"/>
</dbReference>
<feature type="domain" description="Nudix hydrolase" evidence="4">
    <location>
        <begin position="4"/>
        <end position="130"/>
    </location>
</feature>
<feature type="region of interest" description="Disordered" evidence="3">
    <location>
        <begin position="143"/>
        <end position="162"/>
    </location>
</feature>
<dbReference type="CDD" id="cd03673">
    <property type="entry name" value="NUDIX_Ap6A_hydrolase"/>
    <property type="match status" value="1"/>
</dbReference>
<proteinExistence type="predicted"/>
<protein>
    <submittedName>
        <fullName evidence="5">NUDIX domain-containing protein</fullName>
    </submittedName>
</protein>
<dbReference type="GO" id="GO:0006167">
    <property type="term" value="P:AMP biosynthetic process"/>
    <property type="evidence" value="ECO:0007669"/>
    <property type="project" value="TreeGrafter"/>
</dbReference>